<dbReference type="InterPro" id="IPR022764">
    <property type="entry name" value="Peptidase_S54_rhomboid_dom"/>
</dbReference>
<feature type="domain" description="Peptidase S54 rhomboid" evidence="9">
    <location>
        <begin position="51"/>
        <end position="254"/>
    </location>
</feature>
<feature type="transmembrane region" description="Helical" evidence="8">
    <location>
        <begin position="88"/>
        <end position="109"/>
    </location>
</feature>
<evidence type="ECO:0000256" key="5">
    <source>
        <dbReference type="ARBA" id="ARBA00022989"/>
    </source>
</evidence>
<evidence type="ECO:0000256" key="6">
    <source>
        <dbReference type="ARBA" id="ARBA00023136"/>
    </source>
</evidence>
<comment type="similarity">
    <text evidence="2">Belongs to the peptidase S54 family.</text>
</comment>
<accession>A0ABD3MLD4</accession>
<keyword evidence="3 8" id="KW-0812">Transmembrane</keyword>
<evidence type="ECO:0000256" key="7">
    <source>
        <dbReference type="SAM" id="MobiDB-lite"/>
    </source>
</evidence>
<dbReference type="PANTHER" id="PTHR43731">
    <property type="entry name" value="RHOMBOID PROTEASE"/>
    <property type="match status" value="1"/>
</dbReference>
<dbReference type="Gene3D" id="1.20.1540.10">
    <property type="entry name" value="Rhomboid-like"/>
    <property type="match status" value="1"/>
</dbReference>
<dbReference type="EMBL" id="JALLPJ020001411">
    <property type="protein sequence ID" value="KAL3764881.1"/>
    <property type="molecule type" value="Genomic_DNA"/>
</dbReference>
<feature type="region of interest" description="Disordered" evidence="7">
    <location>
        <begin position="291"/>
        <end position="315"/>
    </location>
</feature>
<evidence type="ECO:0000256" key="1">
    <source>
        <dbReference type="ARBA" id="ARBA00004141"/>
    </source>
</evidence>
<keyword evidence="6 8" id="KW-0472">Membrane</keyword>
<evidence type="ECO:0000313" key="11">
    <source>
        <dbReference type="Proteomes" id="UP001530400"/>
    </source>
</evidence>
<keyword evidence="11" id="KW-1185">Reference proteome</keyword>
<sequence length="315" mass="35675">MARSNSAQDALNAINILIGLNILAHMFRDDLSSQLKLNKESYRIFDGNIQSMMVSMFYHMEPAQLAINMLVLYQYGNELFVRSSSKKWRSLSMVMFAYLACGVISFIAVQQLSGHHQRQWTTKLNTAGDSINQGFGADVTSFFSNLWSEMTNALPFADVLSSMYHFQLVRRIGASGVIYGFLGMRLLTSLFSAYHSRMSSWDYFFAVGILAHDLSKCPLTLNKMNMSTFLEGDGVDHAAHLASAVGGMILALCIMIWDRVTSVHRRSWRGDGIRLGERWEDEQRRAELDQQRRERSRLLNNQSSSVGSNRQRAAL</sequence>
<dbReference type="Pfam" id="PF01694">
    <property type="entry name" value="Rhomboid"/>
    <property type="match status" value="1"/>
</dbReference>
<reference evidence="10 11" key="1">
    <citation type="submission" date="2024-10" db="EMBL/GenBank/DDBJ databases">
        <title>Updated reference genomes for cyclostephanoid diatoms.</title>
        <authorList>
            <person name="Roberts W.R."/>
            <person name="Alverson A.J."/>
        </authorList>
    </citation>
    <scope>NUCLEOTIDE SEQUENCE [LARGE SCALE GENOMIC DNA]</scope>
    <source>
        <strain evidence="10 11">AJA010-31</strain>
    </source>
</reference>
<name>A0ABD3MLD4_9STRA</name>
<feature type="transmembrane region" description="Helical" evidence="8">
    <location>
        <begin position="172"/>
        <end position="194"/>
    </location>
</feature>
<dbReference type="GO" id="GO:0016787">
    <property type="term" value="F:hydrolase activity"/>
    <property type="evidence" value="ECO:0007669"/>
    <property type="project" value="UniProtKB-KW"/>
</dbReference>
<evidence type="ECO:0000256" key="4">
    <source>
        <dbReference type="ARBA" id="ARBA00022801"/>
    </source>
</evidence>
<evidence type="ECO:0000256" key="8">
    <source>
        <dbReference type="SAM" id="Phobius"/>
    </source>
</evidence>
<proteinExistence type="inferred from homology"/>
<dbReference type="Proteomes" id="UP001530400">
    <property type="component" value="Unassembled WGS sequence"/>
</dbReference>
<evidence type="ECO:0000259" key="9">
    <source>
        <dbReference type="Pfam" id="PF01694"/>
    </source>
</evidence>
<feature type="compositionally biased region" description="Polar residues" evidence="7">
    <location>
        <begin position="298"/>
        <end position="315"/>
    </location>
</feature>
<dbReference type="GO" id="GO:0016020">
    <property type="term" value="C:membrane"/>
    <property type="evidence" value="ECO:0007669"/>
    <property type="project" value="UniProtKB-SubCell"/>
</dbReference>
<evidence type="ECO:0000256" key="3">
    <source>
        <dbReference type="ARBA" id="ARBA00022692"/>
    </source>
</evidence>
<evidence type="ECO:0000313" key="10">
    <source>
        <dbReference type="EMBL" id="KAL3764881.1"/>
    </source>
</evidence>
<protein>
    <recommendedName>
        <fullName evidence="9">Peptidase S54 rhomboid domain-containing protein</fullName>
    </recommendedName>
</protein>
<dbReference type="InterPro" id="IPR050925">
    <property type="entry name" value="Rhomboid_protease_S54"/>
</dbReference>
<feature type="transmembrane region" description="Helical" evidence="8">
    <location>
        <begin position="57"/>
        <end position="76"/>
    </location>
</feature>
<organism evidence="10 11">
    <name type="scientific">Cyclotella atomus</name>
    <dbReference type="NCBI Taxonomy" id="382360"/>
    <lineage>
        <taxon>Eukaryota</taxon>
        <taxon>Sar</taxon>
        <taxon>Stramenopiles</taxon>
        <taxon>Ochrophyta</taxon>
        <taxon>Bacillariophyta</taxon>
        <taxon>Coscinodiscophyceae</taxon>
        <taxon>Thalassiosirophycidae</taxon>
        <taxon>Stephanodiscales</taxon>
        <taxon>Stephanodiscaceae</taxon>
        <taxon>Cyclotella</taxon>
    </lineage>
</organism>
<gene>
    <name evidence="10" type="ORF">ACHAWO_006729</name>
</gene>
<feature type="transmembrane region" description="Helical" evidence="8">
    <location>
        <begin position="238"/>
        <end position="257"/>
    </location>
</feature>
<dbReference type="InterPro" id="IPR035952">
    <property type="entry name" value="Rhomboid-like_sf"/>
</dbReference>
<dbReference type="AlphaFoldDB" id="A0ABD3MLD4"/>
<keyword evidence="5 8" id="KW-1133">Transmembrane helix</keyword>
<keyword evidence="4" id="KW-0378">Hydrolase</keyword>
<evidence type="ECO:0000256" key="2">
    <source>
        <dbReference type="ARBA" id="ARBA00009045"/>
    </source>
</evidence>
<dbReference type="PANTHER" id="PTHR43731:SF14">
    <property type="entry name" value="PRESENILIN-ASSOCIATED RHOMBOID-LIKE PROTEIN, MITOCHONDRIAL"/>
    <property type="match status" value="1"/>
</dbReference>
<comment type="caution">
    <text evidence="10">The sequence shown here is derived from an EMBL/GenBank/DDBJ whole genome shotgun (WGS) entry which is preliminary data.</text>
</comment>
<comment type="subcellular location">
    <subcellularLocation>
        <location evidence="1">Membrane</location>
        <topology evidence="1">Multi-pass membrane protein</topology>
    </subcellularLocation>
</comment>
<dbReference type="SUPFAM" id="SSF144091">
    <property type="entry name" value="Rhomboid-like"/>
    <property type="match status" value="1"/>
</dbReference>